<dbReference type="AlphaFoldDB" id="A0A650CL62"/>
<accession>A0A650CL62</accession>
<dbReference type="GeneID" id="99804476"/>
<reference evidence="1 2" key="1">
    <citation type="submission" date="2019-10" db="EMBL/GenBank/DDBJ databases">
        <title>Genome Sequences from Six Type Strain Members of the Archaeal Family Sulfolobaceae: Acidianus ambivalens, Acidianus infernus, Metallosphaera prunae, Stygiolobus azoricus, Sulfolobus metallicus, and Sulfurisphaera ohwakuensis.</title>
        <authorList>
            <person name="Counts J.A."/>
            <person name="Kelly R.M."/>
        </authorList>
    </citation>
    <scope>NUCLEOTIDE SEQUENCE [LARGE SCALE GENOMIC DNA]</scope>
    <source>
        <strain evidence="1 2">TA-1</strain>
    </source>
</reference>
<sequence>MNPDILKRVNASPKDLSKLISMGFKGVRAD</sequence>
<dbReference type="KEGG" id="soh:D1869_13745"/>
<dbReference type="Proteomes" id="UP000427373">
    <property type="component" value="Chromosome"/>
</dbReference>
<name>A0A650CL62_SULOH</name>
<dbReference type="RefSeq" id="WP_156015996.1">
    <property type="nucleotide sequence ID" value="NZ_CP045484.1"/>
</dbReference>
<evidence type="ECO:0000313" key="2">
    <source>
        <dbReference type="Proteomes" id="UP000427373"/>
    </source>
</evidence>
<dbReference type="EMBL" id="CP045484">
    <property type="protein sequence ID" value="QGR18529.1"/>
    <property type="molecule type" value="Genomic_DNA"/>
</dbReference>
<proteinExistence type="predicted"/>
<evidence type="ECO:0000313" key="1">
    <source>
        <dbReference type="EMBL" id="QGR18529.1"/>
    </source>
</evidence>
<organism evidence="1 2">
    <name type="scientific">Sulfurisphaera ohwakuensis</name>
    <dbReference type="NCBI Taxonomy" id="69656"/>
    <lineage>
        <taxon>Archaea</taxon>
        <taxon>Thermoproteota</taxon>
        <taxon>Thermoprotei</taxon>
        <taxon>Sulfolobales</taxon>
        <taxon>Sulfolobaceae</taxon>
        <taxon>Sulfurisphaera</taxon>
    </lineage>
</organism>
<gene>
    <name evidence="1" type="ORF">D1869_13745</name>
</gene>
<protein>
    <submittedName>
        <fullName evidence="1">Uncharacterized protein</fullName>
    </submittedName>
</protein>
<keyword evidence="2" id="KW-1185">Reference proteome</keyword>